<evidence type="ECO:0000313" key="5">
    <source>
        <dbReference type="Proteomes" id="UP000321118"/>
    </source>
</evidence>
<dbReference type="InterPro" id="IPR051910">
    <property type="entry name" value="ComF/GntX_DNA_util-trans"/>
</dbReference>
<evidence type="ECO:0000256" key="2">
    <source>
        <dbReference type="SAM" id="MobiDB-lite"/>
    </source>
</evidence>
<dbReference type="InterPro" id="IPR029057">
    <property type="entry name" value="PRTase-like"/>
</dbReference>
<protein>
    <recommendedName>
        <fullName evidence="3">Phosphoribosyltransferase domain-containing protein</fullName>
    </recommendedName>
</protein>
<evidence type="ECO:0000259" key="3">
    <source>
        <dbReference type="Pfam" id="PF00156"/>
    </source>
</evidence>
<dbReference type="PANTHER" id="PTHR47505:SF1">
    <property type="entry name" value="DNA UTILIZATION PROTEIN YHGH"/>
    <property type="match status" value="1"/>
</dbReference>
<reference evidence="4 5" key="1">
    <citation type="submission" date="2019-07" db="EMBL/GenBank/DDBJ databases">
        <title>Whole genome shotgun sequence of Cellulomonas xylanilytica NBRC 101102.</title>
        <authorList>
            <person name="Hosoyama A."/>
            <person name="Uohara A."/>
            <person name="Ohji S."/>
            <person name="Ichikawa N."/>
        </authorList>
    </citation>
    <scope>NUCLEOTIDE SEQUENCE [LARGE SCALE GENOMIC DNA]</scope>
    <source>
        <strain evidence="4 5">NBRC 101102</strain>
    </source>
</reference>
<proteinExistence type="inferred from homology"/>
<keyword evidence="5" id="KW-1185">Reference proteome</keyword>
<feature type="domain" description="Phosphoribosyltransferase" evidence="3">
    <location>
        <begin position="181"/>
        <end position="233"/>
    </location>
</feature>
<feature type="compositionally biased region" description="Pro residues" evidence="2">
    <location>
        <begin position="235"/>
        <end position="245"/>
    </location>
</feature>
<accession>A0A510V480</accession>
<dbReference type="InterPro" id="IPR000836">
    <property type="entry name" value="PRTase_dom"/>
</dbReference>
<name>A0A510V480_9CELL</name>
<organism evidence="4 5">
    <name type="scientific">Cellulomonas xylanilytica</name>
    <dbReference type="NCBI Taxonomy" id="233583"/>
    <lineage>
        <taxon>Bacteria</taxon>
        <taxon>Bacillati</taxon>
        <taxon>Actinomycetota</taxon>
        <taxon>Actinomycetes</taxon>
        <taxon>Micrococcales</taxon>
        <taxon>Cellulomonadaceae</taxon>
        <taxon>Cellulomonas</taxon>
    </lineage>
</organism>
<dbReference type="OrthoDB" id="5242900at2"/>
<feature type="region of interest" description="Disordered" evidence="2">
    <location>
        <begin position="226"/>
        <end position="245"/>
    </location>
</feature>
<evidence type="ECO:0000313" key="4">
    <source>
        <dbReference type="EMBL" id="GEK21606.1"/>
    </source>
</evidence>
<dbReference type="Proteomes" id="UP000321118">
    <property type="component" value="Unassembled WGS sequence"/>
</dbReference>
<sequence length="245" mass="25114">MSFARELLGLLVPVECAGCGLDDEAWCAACADRLAGPLWRCEDRAPRLDRLDGSGPLPVWTLTDCTGHVRRAVVAWKDRGRIDLTRPFAAALARAAGGLCTDAGAGAVLVVPCPSTAAARRRRGGNLVDALAAGVAQGLVRAGGLAGPAPLLVRARGQDQVGLGSRARARNLAGQVRVRSRHVAGLTGRHVLLVDDVLTTGATVASCRTELERAGAVVLGAVTLASTPGPQGAPRLPPRPAPSTG</sequence>
<dbReference type="PANTHER" id="PTHR47505">
    <property type="entry name" value="DNA UTILIZATION PROTEIN YHGH"/>
    <property type="match status" value="1"/>
</dbReference>
<dbReference type="SUPFAM" id="SSF53271">
    <property type="entry name" value="PRTase-like"/>
    <property type="match status" value="1"/>
</dbReference>
<dbReference type="AlphaFoldDB" id="A0A510V480"/>
<dbReference type="RefSeq" id="WP_146927406.1">
    <property type="nucleotide sequence ID" value="NZ_BJUB01000006.1"/>
</dbReference>
<dbReference type="CDD" id="cd06223">
    <property type="entry name" value="PRTases_typeI"/>
    <property type="match status" value="1"/>
</dbReference>
<dbReference type="EMBL" id="BJUB01000006">
    <property type="protein sequence ID" value="GEK21606.1"/>
    <property type="molecule type" value="Genomic_DNA"/>
</dbReference>
<dbReference type="Pfam" id="PF00156">
    <property type="entry name" value="Pribosyltran"/>
    <property type="match status" value="1"/>
</dbReference>
<comment type="similarity">
    <text evidence="1">Belongs to the ComF/GntX family.</text>
</comment>
<gene>
    <name evidence="4" type="ORF">CXY01_21260</name>
</gene>
<evidence type="ECO:0000256" key="1">
    <source>
        <dbReference type="ARBA" id="ARBA00008007"/>
    </source>
</evidence>
<dbReference type="Gene3D" id="3.40.50.2020">
    <property type="match status" value="1"/>
</dbReference>
<comment type="caution">
    <text evidence="4">The sequence shown here is derived from an EMBL/GenBank/DDBJ whole genome shotgun (WGS) entry which is preliminary data.</text>
</comment>